<evidence type="ECO:0000256" key="4">
    <source>
        <dbReference type="ARBA" id="ARBA00022968"/>
    </source>
</evidence>
<reference evidence="9" key="2">
    <citation type="submission" date="2020-02" db="EMBL/GenBank/DDBJ databases">
        <title>Identification and distribution of gene clusters putatively required for synthesis of sphingolipid metabolism inhibitors in phylogenetically diverse species of the filamentous fungus Fusarium.</title>
        <authorList>
            <person name="Kim H.-S."/>
            <person name="Busman M."/>
            <person name="Brown D.W."/>
            <person name="Divon H."/>
            <person name="Uhlig S."/>
            <person name="Proctor R.H."/>
        </authorList>
    </citation>
    <scope>NUCLEOTIDE SEQUENCE</scope>
    <source>
        <strain evidence="9">NRRL 25174</strain>
    </source>
</reference>
<dbReference type="Gene3D" id="3.90.550.50">
    <property type="match status" value="1"/>
</dbReference>
<dbReference type="InterPro" id="IPR026050">
    <property type="entry name" value="C1GALT1/C1GALT1_chp1"/>
</dbReference>
<evidence type="ECO:0000256" key="6">
    <source>
        <dbReference type="ARBA" id="ARBA00023136"/>
    </source>
</evidence>
<evidence type="ECO:0000313" key="9">
    <source>
        <dbReference type="EMBL" id="KAF4344689.1"/>
    </source>
</evidence>
<feature type="region of interest" description="Disordered" evidence="7">
    <location>
        <begin position="644"/>
        <end position="665"/>
    </location>
</feature>
<proteinExistence type="inferred from homology"/>
<dbReference type="OrthoDB" id="414175at2759"/>
<keyword evidence="4" id="KW-0735">Signal-anchor</keyword>
<evidence type="ECO:0000256" key="1">
    <source>
        <dbReference type="ARBA" id="ARBA00004606"/>
    </source>
</evidence>
<protein>
    <submittedName>
        <fullName evidence="9">Glycosyltransferase family 31</fullName>
    </submittedName>
</protein>
<feature type="compositionally biased region" description="Basic and acidic residues" evidence="7">
    <location>
        <begin position="650"/>
        <end position="665"/>
    </location>
</feature>
<feature type="region of interest" description="Disordered" evidence="7">
    <location>
        <begin position="74"/>
        <end position="289"/>
    </location>
</feature>
<dbReference type="Proteomes" id="UP000730481">
    <property type="component" value="Unassembled WGS sequence"/>
</dbReference>
<comment type="subcellular location">
    <subcellularLocation>
        <location evidence="1">Membrane</location>
        <topology evidence="1">Single-pass type II membrane protein</topology>
    </subcellularLocation>
</comment>
<feature type="chain" id="PRO_5040221182" evidence="8">
    <location>
        <begin position="36"/>
        <end position="784"/>
    </location>
</feature>
<gene>
    <name evidence="9" type="ORF">FBEOM_1356</name>
</gene>
<evidence type="ECO:0000256" key="8">
    <source>
        <dbReference type="SAM" id="SignalP"/>
    </source>
</evidence>
<evidence type="ECO:0000256" key="7">
    <source>
        <dbReference type="SAM" id="MobiDB-lite"/>
    </source>
</evidence>
<feature type="compositionally biased region" description="Basic and acidic residues" evidence="7">
    <location>
        <begin position="78"/>
        <end position="88"/>
    </location>
</feature>
<dbReference type="PANTHER" id="PTHR23033:SF40">
    <property type="entry name" value="APPLE DOMAIN-CONTAINING PROTEIN"/>
    <property type="match status" value="1"/>
</dbReference>
<keyword evidence="10" id="KW-1185">Reference proteome</keyword>
<keyword evidence="5" id="KW-1133">Transmembrane helix</keyword>
<keyword evidence="3" id="KW-0812">Transmembrane</keyword>
<feature type="compositionally biased region" description="Basic and acidic residues" evidence="7">
    <location>
        <begin position="199"/>
        <end position="216"/>
    </location>
</feature>
<feature type="signal peptide" evidence="8">
    <location>
        <begin position="1"/>
        <end position="35"/>
    </location>
</feature>
<sequence length="784" mass="88870">MGLHLSSAWSTPRGWRLITVTLVALTLLLVVPLHRLSDDSPGVYGHLTKYLSHEGAAYDVEEGFVANLNETTTNQILNDKEPAKKPSYDTDSPQYTGEKDTEASGSAEKPAGAQHPDSDKKPYDEDDGAVLEIDHGDGDAPQNNDQIHTQAPKETPKAASSEAQPQSTHGGEPKLQEDVNKSKEAGNEQSPQNDEMLQSEEKKLQGDEHKHQHGENKPQGGENKPSEGENKAQGNGDKQPEGFKVSDQAQNHNDHKNEDVDSATKTQVYQDSTTTSVTSQFTPSRTADLDVPSGPLSNWTGVCDGFPNTDGIMLVMKTGATEAFTKLPAHLLTSLQCLDDYLLFSDLVSKYGNLFLPKEETQGELFAPLMELYQATVPQGTAANQFGQDQQIDKYQIYDVLKDVKDDVRKGRKEFDLYKAQTECQIPQQYCTEGIKEGWNLDKYKFLHMVEKAWEMRPNKEWYVFAEADTYVFWSNLVWYLRNRVNGTETPYVGSVAMLKGMPFAHGGSGYVIHGDTMRKMVEIPDLAHKYDMMATHECCGDYLMSLAVNETGKKVRQAHPMFNGEKPVTIPFGHGHWCEPLLTMHHVNPEEVSNAWHFEKTRQKKGFIQIREMYHKFWAPQLQAEHDEWDNLSDDVCYVGFGPEAQGKATDHEKGRQRKEGEKNAIEQHAHRSKEHCAMVCEAENLDISEDDYYSLKGDKERNEMIRSRYSQKKGDKEWHARRRCFQWRYHNNVCCIAKSFKRGKPRKEQKPEEKWTSGWFVQGINDWIDAKGDCAPKWKDPS</sequence>
<name>A0A9P5ATX7_9HYPO</name>
<feature type="compositionally biased region" description="Basic and acidic residues" evidence="7">
    <location>
        <begin position="171"/>
        <end position="186"/>
    </location>
</feature>
<keyword evidence="8" id="KW-0732">Signal</keyword>
<keyword evidence="6" id="KW-0472">Membrane</keyword>
<dbReference type="GO" id="GO:0016020">
    <property type="term" value="C:membrane"/>
    <property type="evidence" value="ECO:0007669"/>
    <property type="project" value="UniProtKB-SubCell"/>
</dbReference>
<reference evidence="9" key="1">
    <citation type="journal article" date="2017" name="Mycologia">
        <title>Fusarium algeriense, sp. nov., a novel toxigenic crown rot pathogen of durum wheat from Algeria is nested in the Fusarium burgessii species complex.</title>
        <authorList>
            <person name="Laraba I."/>
            <person name="Keddad A."/>
            <person name="Boureghda H."/>
            <person name="Abdallah N."/>
            <person name="Vaughan M.M."/>
            <person name="Proctor R.H."/>
            <person name="Busman M."/>
            <person name="O'Donnell K."/>
        </authorList>
    </citation>
    <scope>NUCLEOTIDE SEQUENCE</scope>
    <source>
        <strain evidence="9">NRRL 25174</strain>
    </source>
</reference>
<organism evidence="9 10">
    <name type="scientific">Fusarium beomiforme</name>
    <dbReference type="NCBI Taxonomy" id="44412"/>
    <lineage>
        <taxon>Eukaryota</taxon>
        <taxon>Fungi</taxon>
        <taxon>Dikarya</taxon>
        <taxon>Ascomycota</taxon>
        <taxon>Pezizomycotina</taxon>
        <taxon>Sordariomycetes</taxon>
        <taxon>Hypocreomycetidae</taxon>
        <taxon>Hypocreales</taxon>
        <taxon>Nectriaceae</taxon>
        <taxon>Fusarium</taxon>
        <taxon>Fusarium burgessii species complex</taxon>
    </lineage>
</organism>
<evidence type="ECO:0000256" key="5">
    <source>
        <dbReference type="ARBA" id="ARBA00022989"/>
    </source>
</evidence>
<comment type="similarity">
    <text evidence="2">Belongs to the glycosyltransferase 31 family. Beta3-Gal-T subfamily.</text>
</comment>
<feature type="compositionally biased region" description="Polar residues" evidence="7">
    <location>
        <begin position="263"/>
        <end position="285"/>
    </location>
</feature>
<feature type="compositionally biased region" description="Polar residues" evidence="7">
    <location>
        <begin position="187"/>
        <end position="196"/>
    </location>
</feature>
<evidence type="ECO:0000256" key="3">
    <source>
        <dbReference type="ARBA" id="ARBA00022692"/>
    </source>
</evidence>
<evidence type="ECO:0000313" key="10">
    <source>
        <dbReference type="Proteomes" id="UP000730481"/>
    </source>
</evidence>
<evidence type="ECO:0000256" key="2">
    <source>
        <dbReference type="ARBA" id="ARBA00006462"/>
    </source>
</evidence>
<accession>A0A9P5ATX7</accession>
<dbReference type="EMBL" id="PVQB02000043">
    <property type="protein sequence ID" value="KAF4344689.1"/>
    <property type="molecule type" value="Genomic_DNA"/>
</dbReference>
<dbReference type="PANTHER" id="PTHR23033">
    <property type="entry name" value="BETA1,3-GALACTOSYLTRANSFERASE"/>
    <property type="match status" value="1"/>
</dbReference>
<dbReference type="AlphaFoldDB" id="A0A9P5ATX7"/>
<comment type="caution">
    <text evidence="9">The sequence shown here is derived from an EMBL/GenBank/DDBJ whole genome shotgun (WGS) entry which is preliminary data.</text>
</comment>